<name>A0A4V3B393_9MICO</name>
<evidence type="ECO:0000259" key="5">
    <source>
        <dbReference type="PROSITE" id="PS51898"/>
    </source>
</evidence>
<keyword evidence="4" id="KW-0233">DNA recombination</keyword>
<evidence type="ECO:0000313" key="6">
    <source>
        <dbReference type="EMBL" id="TDL43870.1"/>
    </source>
</evidence>
<proteinExistence type="inferred from homology"/>
<evidence type="ECO:0000256" key="4">
    <source>
        <dbReference type="ARBA" id="ARBA00023172"/>
    </source>
</evidence>
<dbReference type="PANTHER" id="PTHR30629:SF2">
    <property type="entry name" value="PROPHAGE INTEGRASE INTS-RELATED"/>
    <property type="match status" value="1"/>
</dbReference>
<comment type="similarity">
    <text evidence="1">Belongs to the 'phage' integrase family.</text>
</comment>
<comment type="caution">
    <text evidence="6">The sequence shown here is derived from an EMBL/GenBank/DDBJ whole genome shotgun (WGS) entry which is preliminary data.</text>
</comment>
<keyword evidence="2" id="KW-0229">DNA integration</keyword>
<feature type="domain" description="Tyr recombinase" evidence="5">
    <location>
        <begin position="174"/>
        <end position="380"/>
    </location>
</feature>
<dbReference type="InterPro" id="IPR010998">
    <property type="entry name" value="Integrase_recombinase_N"/>
</dbReference>
<evidence type="ECO:0000256" key="1">
    <source>
        <dbReference type="ARBA" id="ARBA00008857"/>
    </source>
</evidence>
<dbReference type="GO" id="GO:0015074">
    <property type="term" value="P:DNA integration"/>
    <property type="evidence" value="ECO:0007669"/>
    <property type="project" value="UniProtKB-KW"/>
</dbReference>
<dbReference type="Proteomes" id="UP000295633">
    <property type="component" value="Unassembled WGS sequence"/>
</dbReference>
<dbReference type="Gene3D" id="1.10.150.130">
    <property type="match status" value="1"/>
</dbReference>
<dbReference type="AlphaFoldDB" id="A0A4V3B393"/>
<dbReference type="GO" id="GO:0003677">
    <property type="term" value="F:DNA binding"/>
    <property type="evidence" value="ECO:0007669"/>
    <property type="project" value="UniProtKB-KW"/>
</dbReference>
<dbReference type="InterPro" id="IPR002104">
    <property type="entry name" value="Integrase_catalytic"/>
</dbReference>
<dbReference type="RefSeq" id="WP_133399871.1">
    <property type="nucleotide sequence ID" value="NZ_SMZX01000002.1"/>
</dbReference>
<dbReference type="Pfam" id="PF22022">
    <property type="entry name" value="Phage_int_M"/>
    <property type="match status" value="1"/>
</dbReference>
<protein>
    <recommendedName>
        <fullName evidence="5">Tyr recombinase domain-containing protein</fullName>
    </recommendedName>
</protein>
<dbReference type="InterPro" id="IPR053876">
    <property type="entry name" value="Phage_int_M"/>
</dbReference>
<dbReference type="InterPro" id="IPR050808">
    <property type="entry name" value="Phage_Integrase"/>
</dbReference>
<accession>A0A4V3B393</accession>
<dbReference type="InterPro" id="IPR013762">
    <property type="entry name" value="Integrase-like_cat_sf"/>
</dbReference>
<keyword evidence="3" id="KW-0238">DNA-binding</keyword>
<evidence type="ECO:0000256" key="2">
    <source>
        <dbReference type="ARBA" id="ARBA00022908"/>
    </source>
</evidence>
<evidence type="ECO:0000256" key="3">
    <source>
        <dbReference type="ARBA" id="ARBA00023125"/>
    </source>
</evidence>
<dbReference type="PANTHER" id="PTHR30629">
    <property type="entry name" value="PROPHAGE INTEGRASE"/>
    <property type="match status" value="1"/>
</dbReference>
<dbReference type="Gene3D" id="1.10.443.10">
    <property type="entry name" value="Intergrase catalytic core"/>
    <property type="match status" value="1"/>
</dbReference>
<dbReference type="Pfam" id="PF00589">
    <property type="entry name" value="Phage_integrase"/>
    <property type="match status" value="1"/>
</dbReference>
<organism evidence="6 7">
    <name type="scientific">Microbacterium oleivorans</name>
    <dbReference type="NCBI Taxonomy" id="273677"/>
    <lineage>
        <taxon>Bacteria</taxon>
        <taxon>Bacillati</taxon>
        <taxon>Actinomycetota</taxon>
        <taxon>Actinomycetes</taxon>
        <taxon>Micrococcales</taxon>
        <taxon>Microbacteriaceae</taxon>
        <taxon>Microbacterium</taxon>
    </lineage>
</organism>
<reference evidence="6 7" key="1">
    <citation type="submission" date="2019-03" db="EMBL/GenBank/DDBJ databases">
        <title>Genome Sequencing and Assembly of Various Microbes Isolated from Partially Reclaimed Soil and Acid Mine Drainage (AMD) Site.</title>
        <authorList>
            <person name="Steinbock B."/>
            <person name="Bechtold R."/>
            <person name="Sevigny J.L."/>
            <person name="Thomas D."/>
            <person name="Cuthill L.R."/>
            <person name="Aveiro Johannsen E.J."/>
            <person name="Thomas K."/>
            <person name="Ghosh A."/>
        </authorList>
    </citation>
    <scope>NUCLEOTIDE SEQUENCE [LARGE SCALE GENOMIC DNA]</scope>
    <source>
        <strain evidence="6 7">F-B2</strain>
    </source>
</reference>
<gene>
    <name evidence="6" type="ORF">E2R54_11820</name>
</gene>
<dbReference type="SUPFAM" id="SSF56349">
    <property type="entry name" value="DNA breaking-rejoining enzymes"/>
    <property type="match status" value="1"/>
</dbReference>
<dbReference type="EMBL" id="SMZX01000002">
    <property type="protein sequence ID" value="TDL43870.1"/>
    <property type="molecule type" value="Genomic_DNA"/>
</dbReference>
<evidence type="ECO:0000313" key="7">
    <source>
        <dbReference type="Proteomes" id="UP000295633"/>
    </source>
</evidence>
<sequence>MARPPLELETWGKIRRTTVNGKPTAIAYLRGSDGVTRKMQRHGKTPADAERTLIRAMKARLSPASEDLSADTTVRQAAEKWLAEPERAELAIATVRRYTDILGTIVRNGFGSVRLGEATVPRVDRFLKSVTETNGPATAKTTRTLLQHVFGLAVRHGAIPSNPVRDVGKIVQPKKPVIAPDEHSIREMRALMRAYDSTPDKRGAKRTVDLGDLFDLYTGTGARTTEILGLRWQDVDLDALPHPTISIRGIVVLGADGKVFWQEHPKTDSSRRTLQLPAYAADVLTRRRIDSYCDWVFPSSVGTLRWPHNLRRNWREALAGTPYAEVTPRSLRKAVATRIRDVLGIVTAGEQLGHTSGSTVTRKHYTQPLAVGPDATSALDAFGQNRE</sequence>
<dbReference type="PROSITE" id="PS51898">
    <property type="entry name" value="TYR_RECOMBINASE"/>
    <property type="match status" value="1"/>
</dbReference>
<dbReference type="GO" id="GO:0006310">
    <property type="term" value="P:DNA recombination"/>
    <property type="evidence" value="ECO:0007669"/>
    <property type="project" value="UniProtKB-KW"/>
</dbReference>
<dbReference type="InterPro" id="IPR011010">
    <property type="entry name" value="DNA_brk_join_enz"/>
</dbReference>